<dbReference type="InterPro" id="IPR018392">
    <property type="entry name" value="LysM"/>
</dbReference>
<name>A0ABW8UF91_9LACO</name>
<feature type="signal peptide" evidence="1">
    <location>
        <begin position="1"/>
        <end position="20"/>
    </location>
</feature>
<keyword evidence="4" id="KW-1185">Reference proteome</keyword>
<evidence type="ECO:0000256" key="1">
    <source>
        <dbReference type="SAM" id="SignalP"/>
    </source>
</evidence>
<dbReference type="EMBL" id="JBGQPK010000027">
    <property type="protein sequence ID" value="MFL2029472.1"/>
    <property type="molecule type" value="Genomic_DNA"/>
</dbReference>
<dbReference type="InterPro" id="IPR036779">
    <property type="entry name" value="LysM_dom_sf"/>
</dbReference>
<accession>A0ABW8UF91</accession>
<dbReference type="PROSITE" id="PS51782">
    <property type="entry name" value="LYSM"/>
    <property type="match status" value="1"/>
</dbReference>
<dbReference type="SUPFAM" id="SSF54106">
    <property type="entry name" value="LysM domain"/>
    <property type="match status" value="1"/>
</dbReference>
<sequence length="190" mass="19363">MLVLSTVGAASLFVGGVAQASAATVTAQAGDTVAELSNANGVSITAFEQANGINSSTHLIYAGQTYTLPGTTQTTTTTVAAQPAATQTQAAQQTTQTTQAATTASTTTAAATTSGSSSDEAAKAWIANKESGGSYTATNGQYIGKYQLSSSYLNGDYSAANQETVANNYVTSRYGSWTAAQSFWQANGWY</sequence>
<reference evidence="3 4" key="1">
    <citation type="submission" date="2024-08" db="EMBL/GenBank/DDBJ databases">
        <authorList>
            <person name="Arias E."/>
        </authorList>
    </citation>
    <scope>NUCLEOTIDE SEQUENCE [LARGE SCALE GENOMIC DNA]</scope>
    <source>
        <strain evidence="3 4">FAM 25317</strain>
    </source>
</reference>
<evidence type="ECO:0000259" key="2">
    <source>
        <dbReference type="PROSITE" id="PS51782"/>
    </source>
</evidence>
<gene>
    <name evidence="3" type="ORF">ACEN34_07565</name>
</gene>
<keyword evidence="1" id="KW-0732">Signal</keyword>
<evidence type="ECO:0000313" key="3">
    <source>
        <dbReference type="EMBL" id="MFL2029472.1"/>
    </source>
</evidence>
<dbReference type="Gene3D" id="3.10.350.10">
    <property type="entry name" value="LysM domain"/>
    <property type="match status" value="1"/>
</dbReference>
<proteinExistence type="predicted"/>
<feature type="chain" id="PRO_5046049130" evidence="1">
    <location>
        <begin position="21"/>
        <end position="190"/>
    </location>
</feature>
<dbReference type="Pfam" id="PF01476">
    <property type="entry name" value="LysM"/>
    <property type="match status" value="1"/>
</dbReference>
<organism evidence="3 4">
    <name type="scientific">Loigolactobacillus zhaoyuanensis</name>
    <dbReference type="NCBI Taxonomy" id="2486017"/>
    <lineage>
        <taxon>Bacteria</taxon>
        <taxon>Bacillati</taxon>
        <taxon>Bacillota</taxon>
        <taxon>Bacilli</taxon>
        <taxon>Lactobacillales</taxon>
        <taxon>Lactobacillaceae</taxon>
        <taxon>Loigolactobacillus</taxon>
    </lineage>
</organism>
<evidence type="ECO:0000313" key="4">
    <source>
        <dbReference type="Proteomes" id="UP001625389"/>
    </source>
</evidence>
<dbReference type="RefSeq" id="WP_125549474.1">
    <property type="nucleotide sequence ID" value="NZ_JBGQPK010000027.1"/>
</dbReference>
<protein>
    <submittedName>
        <fullName evidence="3">LysM peptidoglycan-binding domain-containing protein</fullName>
    </submittedName>
</protein>
<comment type="caution">
    <text evidence="3">The sequence shown here is derived from an EMBL/GenBank/DDBJ whole genome shotgun (WGS) entry which is preliminary data.</text>
</comment>
<dbReference type="SMART" id="SM00257">
    <property type="entry name" value="LysM"/>
    <property type="match status" value="1"/>
</dbReference>
<feature type="domain" description="LysM" evidence="2">
    <location>
        <begin position="23"/>
        <end position="68"/>
    </location>
</feature>
<dbReference type="Proteomes" id="UP001625389">
    <property type="component" value="Unassembled WGS sequence"/>
</dbReference>